<dbReference type="InterPro" id="IPR006597">
    <property type="entry name" value="Sel1-like"/>
</dbReference>
<dbReference type="InterPro" id="IPR050767">
    <property type="entry name" value="Sel1_AlgK"/>
</dbReference>
<gene>
    <name evidence="3" type="ORF">BGZ95_004242</name>
</gene>
<feature type="compositionally biased region" description="Low complexity" evidence="2">
    <location>
        <begin position="45"/>
        <end position="54"/>
    </location>
</feature>
<evidence type="ECO:0000313" key="3">
    <source>
        <dbReference type="EMBL" id="KAG0278325.1"/>
    </source>
</evidence>
<feature type="region of interest" description="Disordered" evidence="2">
    <location>
        <begin position="24"/>
        <end position="62"/>
    </location>
</feature>
<dbReference type="EMBL" id="JAAAIL010000204">
    <property type="protein sequence ID" value="KAG0278325.1"/>
    <property type="molecule type" value="Genomic_DNA"/>
</dbReference>
<comment type="caution">
    <text evidence="3">The sequence shown here is derived from an EMBL/GenBank/DDBJ whole genome shotgun (WGS) entry which is preliminary data.</text>
</comment>
<comment type="similarity">
    <text evidence="1">Belongs to the sel-1 family.</text>
</comment>
<evidence type="ECO:0000256" key="2">
    <source>
        <dbReference type="SAM" id="MobiDB-lite"/>
    </source>
</evidence>
<dbReference type="Gene3D" id="1.25.40.10">
    <property type="entry name" value="Tetratricopeptide repeat domain"/>
    <property type="match status" value="1"/>
</dbReference>
<proteinExistence type="inferred from homology"/>
<dbReference type="Pfam" id="PF08238">
    <property type="entry name" value="Sel1"/>
    <property type="match status" value="3"/>
</dbReference>
<reference evidence="3" key="1">
    <citation type="journal article" date="2020" name="Fungal Divers.">
        <title>Resolving the Mortierellaceae phylogeny through synthesis of multi-gene phylogenetics and phylogenomics.</title>
        <authorList>
            <person name="Vandepol N."/>
            <person name="Liber J."/>
            <person name="Desiro A."/>
            <person name="Na H."/>
            <person name="Kennedy M."/>
            <person name="Barry K."/>
            <person name="Grigoriev I.V."/>
            <person name="Miller A.N."/>
            <person name="O'Donnell K."/>
            <person name="Stajich J.E."/>
            <person name="Bonito G."/>
        </authorList>
    </citation>
    <scope>NUCLEOTIDE SEQUENCE</scope>
    <source>
        <strain evidence="3">NRRL 28262</strain>
    </source>
</reference>
<accession>A0AAD4H933</accession>
<keyword evidence="4" id="KW-1185">Reference proteome</keyword>
<dbReference type="Proteomes" id="UP001194580">
    <property type="component" value="Unassembled WGS sequence"/>
</dbReference>
<dbReference type="PANTHER" id="PTHR11102:SF160">
    <property type="entry name" value="ERAD-ASSOCIATED E3 UBIQUITIN-PROTEIN LIGASE COMPONENT HRD3"/>
    <property type="match status" value="1"/>
</dbReference>
<evidence type="ECO:0008006" key="5">
    <source>
        <dbReference type="Google" id="ProtNLM"/>
    </source>
</evidence>
<dbReference type="SMART" id="SM00671">
    <property type="entry name" value="SEL1"/>
    <property type="match status" value="3"/>
</dbReference>
<protein>
    <recommendedName>
        <fullName evidence="5">HCP-like protein</fullName>
    </recommendedName>
</protein>
<sequence length="282" mass="30928">MFLDPLRIAAVPGETLDVVVRRQSSEKELSLESLHNALPDTPQESSSASQISNSNTVPTVRRNPAGGLIEEAMDAYRNNHNPAFGPRLRGPQAILDSTLSTPTSDSPPTHSTSSSQTPAPQESVTGTSKKIDEAIKNAKSGDMYAQFVLGHMYQFAQGVQQDLQSAVEWYLKAARQGHSGAQNRIGYMIQHGQGTPQDYTAAMNWFLKSAEQGNADASNNVGYMYQFGHGVPQDYLSAMDWTTRQPWNGTSKPLPKEMRPLRATSDGCINRVMASLRTIFKR</sequence>
<evidence type="ECO:0000313" key="4">
    <source>
        <dbReference type="Proteomes" id="UP001194580"/>
    </source>
</evidence>
<organism evidence="3 4">
    <name type="scientific">Linnemannia exigua</name>
    <dbReference type="NCBI Taxonomy" id="604196"/>
    <lineage>
        <taxon>Eukaryota</taxon>
        <taxon>Fungi</taxon>
        <taxon>Fungi incertae sedis</taxon>
        <taxon>Mucoromycota</taxon>
        <taxon>Mortierellomycotina</taxon>
        <taxon>Mortierellomycetes</taxon>
        <taxon>Mortierellales</taxon>
        <taxon>Mortierellaceae</taxon>
        <taxon>Linnemannia</taxon>
    </lineage>
</organism>
<dbReference type="InterPro" id="IPR011990">
    <property type="entry name" value="TPR-like_helical_dom_sf"/>
</dbReference>
<feature type="region of interest" description="Disordered" evidence="2">
    <location>
        <begin position="96"/>
        <end position="128"/>
    </location>
</feature>
<feature type="compositionally biased region" description="Low complexity" evidence="2">
    <location>
        <begin position="97"/>
        <end position="120"/>
    </location>
</feature>
<dbReference type="SUPFAM" id="SSF81901">
    <property type="entry name" value="HCP-like"/>
    <property type="match status" value="1"/>
</dbReference>
<dbReference type="AlphaFoldDB" id="A0AAD4H933"/>
<name>A0AAD4H933_9FUNG</name>
<evidence type="ECO:0000256" key="1">
    <source>
        <dbReference type="ARBA" id="ARBA00038101"/>
    </source>
</evidence>
<dbReference type="PANTHER" id="PTHR11102">
    <property type="entry name" value="SEL-1-LIKE PROTEIN"/>
    <property type="match status" value="1"/>
</dbReference>